<evidence type="ECO:0000256" key="6">
    <source>
        <dbReference type="ARBA" id="ARBA00023136"/>
    </source>
</evidence>
<dbReference type="AlphaFoldDB" id="A0A5N5TD27"/>
<dbReference type="Pfam" id="PF01545">
    <property type="entry name" value="Cation_efflux"/>
    <property type="match status" value="1"/>
</dbReference>
<dbReference type="OrthoDB" id="29444at2759"/>
<dbReference type="PANTHER" id="PTHR45820:SF9">
    <property type="entry name" value="FI23527P1"/>
    <property type="match status" value="1"/>
</dbReference>
<keyword evidence="4" id="KW-0862">Zinc</keyword>
<evidence type="ECO:0000313" key="10">
    <source>
        <dbReference type="Proteomes" id="UP000326759"/>
    </source>
</evidence>
<dbReference type="GO" id="GO:0016020">
    <property type="term" value="C:membrane"/>
    <property type="evidence" value="ECO:0007669"/>
    <property type="project" value="UniProtKB-SubCell"/>
</dbReference>
<protein>
    <submittedName>
        <fullName evidence="9">Zinc/cadmium resistance protein</fullName>
    </submittedName>
</protein>
<comment type="similarity">
    <text evidence="2">Belongs to the cation diffusion facilitator (CDF) transporter (TC 2.A.4) family. SLC30A subfamily.</text>
</comment>
<gene>
    <name evidence="9" type="primary">ZRC1</name>
    <name evidence="9" type="ORF">Anas_09776</name>
</gene>
<feature type="transmembrane region" description="Helical" evidence="7">
    <location>
        <begin position="142"/>
        <end position="166"/>
    </location>
</feature>
<feature type="transmembrane region" description="Helical" evidence="7">
    <location>
        <begin position="80"/>
        <end position="101"/>
    </location>
</feature>
<dbReference type="PANTHER" id="PTHR45820">
    <property type="entry name" value="FI23527P1"/>
    <property type="match status" value="1"/>
</dbReference>
<evidence type="ECO:0000256" key="4">
    <source>
        <dbReference type="ARBA" id="ARBA00022833"/>
    </source>
</evidence>
<dbReference type="GO" id="GO:0005385">
    <property type="term" value="F:zinc ion transmembrane transporter activity"/>
    <property type="evidence" value="ECO:0007669"/>
    <property type="project" value="TreeGrafter"/>
</dbReference>
<name>A0A5N5TD27_9CRUS</name>
<comment type="caution">
    <text evidence="9">The sequence shown here is derived from an EMBL/GenBank/DDBJ whole genome shotgun (WGS) entry which is preliminary data.</text>
</comment>
<evidence type="ECO:0000256" key="2">
    <source>
        <dbReference type="ARBA" id="ARBA00008873"/>
    </source>
</evidence>
<evidence type="ECO:0000256" key="7">
    <source>
        <dbReference type="SAM" id="Phobius"/>
    </source>
</evidence>
<reference evidence="9 10" key="1">
    <citation type="journal article" date="2019" name="PLoS Biol.">
        <title>Sex chromosomes control vertical transmission of feminizing Wolbachia symbionts in an isopod.</title>
        <authorList>
            <person name="Becking T."/>
            <person name="Chebbi M.A."/>
            <person name="Giraud I."/>
            <person name="Moumen B."/>
            <person name="Laverre T."/>
            <person name="Caubet Y."/>
            <person name="Peccoud J."/>
            <person name="Gilbert C."/>
            <person name="Cordaux R."/>
        </authorList>
    </citation>
    <scope>NUCLEOTIDE SEQUENCE [LARGE SCALE GENOMIC DNA]</scope>
    <source>
        <strain evidence="9">ANa2</strain>
        <tissue evidence="9">Whole body excluding digestive tract and cuticle</tissue>
    </source>
</reference>
<dbReference type="SUPFAM" id="SSF161111">
    <property type="entry name" value="Cation efflux protein transmembrane domain-like"/>
    <property type="match status" value="1"/>
</dbReference>
<evidence type="ECO:0000256" key="3">
    <source>
        <dbReference type="ARBA" id="ARBA00022692"/>
    </source>
</evidence>
<feature type="transmembrane region" description="Helical" evidence="7">
    <location>
        <begin position="113"/>
        <end position="130"/>
    </location>
</feature>
<dbReference type="GO" id="GO:0010312">
    <property type="term" value="P:detoxification of zinc ion"/>
    <property type="evidence" value="ECO:0007669"/>
    <property type="project" value="TreeGrafter"/>
</dbReference>
<evidence type="ECO:0000259" key="8">
    <source>
        <dbReference type="Pfam" id="PF01545"/>
    </source>
</evidence>
<accession>A0A5N5TD27</accession>
<dbReference type="EMBL" id="SEYY01002872">
    <property type="protein sequence ID" value="KAB7504554.1"/>
    <property type="molecule type" value="Genomic_DNA"/>
</dbReference>
<evidence type="ECO:0000313" key="9">
    <source>
        <dbReference type="EMBL" id="KAB7504554.1"/>
    </source>
</evidence>
<keyword evidence="10" id="KW-1185">Reference proteome</keyword>
<proteinExistence type="inferred from homology"/>
<evidence type="ECO:0000256" key="5">
    <source>
        <dbReference type="ARBA" id="ARBA00022989"/>
    </source>
</evidence>
<dbReference type="Gene3D" id="1.20.1510.10">
    <property type="entry name" value="Cation efflux protein transmembrane domain"/>
    <property type="match status" value="1"/>
</dbReference>
<organism evidence="9 10">
    <name type="scientific">Armadillidium nasatum</name>
    <dbReference type="NCBI Taxonomy" id="96803"/>
    <lineage>
        <taxon>Eukaryota</taxon>
        <taxon>Metazoa</taxon>
        <taxon>Ecdysozoa</taxon>
        <taxon>Arthropoda</taxon>
        <taxon>Crustacea</taxon>
        <taxon>Multicrustacea</taxon>
        <taxon>Malacostraca</taxon>
        <taxon>Eumalacostraca</taxon>
        <taxon>Peracarida</taxon>
        <taxon>Isopoda</taxon>
        <taxon>Oniscidea</taxon>
        <taxon>Crinocheta</taxon>
        <taxon>Armadillidiidae</taxon>
        <taxon>Armadillidium</taxon>
    </lineage>
</organism>
<sequence length="281" mass="31869">MTEKDKCKDEKICYEDAHKSTTNGNEMLSVCETQTKIQLSKSSSSNEAEAKSLNSKCTKVECERPSETKPKVQRMPLLKLWLVLILTLIFALVSLTASHLTHSLTLRVEAYHSLYNLMALTGCLITIKVCERPASINNTFGWARIELLSCLCSLLFMASFCFSIALESVQTAAKAGLQFNANTTDPKQYYKIVIAIPFLDDLTCQLESKFISHKTILKNLSKLIPSEAVKNFMDIKNEYNQYCHLISDQETINAEFILWRKKWENHDIKDLPSNVIDALNN</sequence>
<keyword evidence="6 7" id="KW-0472">Membrane</keyword>
<dbReference type="InterPro" id="IPR027469">
    <property type="entry name" value="Cation_efflux_TMD_sf"/>
</dbReference>
<keyword evidence="5 7" id="KW-1133">Transmembrane helix</keyword>
<comment type="subcellular location">
    <subcellularLocation>
        <location evidence="1">Membrane</location>
        <topology evidence="1">Multi-pass membrane protein</topology>
    </subcellularLocation>
</comment>
<evidence type="ECO:0000256" key="1">
    <source>
        <dbReference type="ARBA" id="ARBA00004141"/>
    </source>
</evidence>
<dbReference type="InterPro" id="IPR058533">
    <property type="entry name" value="Cation_efflux_TM"/>
</dbReference>
<feature type="domain" description="Cation efflux protein transmembrane" evidence="8">
    <location>
        <begin position="80"/>
        <end position="173"/>
    </location>
</feature>
<keyword evidence="3 7" id="KW-0812">Transmembrane</keyword>
<dbReference type="GO" id="GO:0006882">
    <property type="term" value="P:intracellular zinc ion homeostasis"/>
    <property type="evidence" value="ECO:0007669"/>
    <property type="project" value="TreeGrafter"/>
</dbReference>
<dbReference type="Proteomes" id="UP000326759">
    <property type="component" value="Unassembled WGS sequence"/>
</dbReference>